<organism evidence="2 3">
    <name type="scientific">Sorangium cellulosum</name>
    <name type="common">Polyangium cellulosum</name>
    <dbReference type="NCBI Taxonomy" id="56"/>
    <lineage>
        <taxon>Bacteria</taxon>
        <taxon>Pseudomonadati</taxon>
        <taxon>Myxococcota</taxon>
        <taxon>Polyangia</taxon>
        <taxon>Polyangiales</taxon>
        <taxon>Polyangiaceae</taxon>
        <taxon>Sorangium</taxon>
    </lineage>
</organism>
<evidence type="ECO:0008006" key="4">
    <source>
        <dbReference type="Google" id="ProtNLM"/>
    </source>
</evidence>
<evidence type="ECO:0000256" key="1">
    <source>
        <dbReference type="SAM" id="Phobius"/>
    </source>
</evidence>
<dbReference type="EMBL" id="JELX01002550">
    <property type="protein sequence ID" value="KYF55022.1"/>
    <property type="molecule type" value="Genomic_DNA"/>
</dbReference>
<feature type="transmembrane region" description="Helical" evidence="1">
    <location>
        <begin position="12"/>
        <end position="36"/>
    </location>
</feature>
<evidence type="ECO:0000313" key="2">
    <source>
        <dbReference type="EMBL" id="KYF55022.1"/>
    </source>
</evidence>
<keyword evidence="1" id="KW-1133">Transmembrane helix</keyword>
<name>A0A150PH94_SORCE</name>
<gene>
    <name evidence="2" type="ORF">BE04_27610</name>
</gene>
<dbReference type="NCBIfam" id="TIGR02532">
    <property type="entry name" value="IV_pilin_GFxxxE"/>
    <property type="match status" value="1"/>
</dbReference>
<dbReference type="Proteomes" id="UP000075604">
    <property type="component" value="Unassembled WGS sequence"/>
</dbReference>
<accession>A0A150PH94</accession>
<evidence type="ECO:0000313" key="3">
    <source>
        <dbReference type="Proteomes" id="UP000075604"/>
    </source>
</evidence>
<dbReference type="Pfam" id="PF07963">
    <property type="entry name" value="N_methyl"/>
    <property type="match status" value="1"/>
</dbReference>
<dbReference type="InterPro" id="IPR012902">
    <property type="entry name" value="N_methyl_site"/>
</dbReference>
<reference evidence="2 3" key="1">
    <citation type="submission" date="2014-02" db="EMBL/GenBank/DDBJ databases">
        <title>The small core and large imbalanced accessory genome model reveals a collaborative survival strategy of Sorangium cellulosum strains in nature.</title>
        <authorList>
            <person name="Han K."/>
            <person name="Peng R."/>
            <person name="Blom J."/>
            <person name="Li Y.-Z."/>
        </authorList>
    </citation>
    <scope>NUCLEOTIDE SEQUENCE [LARGE SCALE GENOMIC DNA]</scope>
    <source>
        <strain evidence="2 3">So0157-18</strain>
    </source>
</reference>
<proteinExistence type="predicted"/>
<comment type="caution">
    <text evidence="2">The sequence shown here is derived from an EMBL/GenBank/DDBJ whole genome shotgun (WGS) entry which is preliminary data.</text>
</comment>
<sequence>MSAARVRRAGRSGYTLIEVMAALGVLAIGATGVLALQKATLISNTNARNIAIANNIAMTWAERLRVDALQWNEPRRVPDLDGDTQWLRLTTASPFPAKVTPTRVDTLGAPSADVFGTDIHLGDSSEPAFCTHVRFRQFTDPATGTRRWESLIRAEIRVIWERNGNPIDCAVDPVDVDQQPDRFGAVYLTTGVLRNTSEDRR</sequence>
<dbReference type="PROSITE" id="PS00409">
    <property type="entry name" value="PROKAR_NTER_METHYL"/>
    <property type="match status" value="1"/>
</dbReference>
<keyword evidence="1" id="KW-0472">Membrane</keyword>
<protein>
    <recommendedName>
        <fullName evidence="4">Prepilin-type N-terminal cleavage/methylation domain-containing protein</fullName>
    </recommendedName>
</protein>
<dbReference type="AlphaFoldDB" id="A0A150PH94"/>
<keyword evidence="1" id="KW-0812">Transmembrane</keyword>